<dbReference type="EMBL" id="LR796697">
    <property type="protein sequence ID" value="CAB4160357.1"/>
    <property type="molecule type" value="Genomic_DNA"/>
</dbReference>
<name>A0A6J5NN81_9CAUD</name>
<gene>
    <name evidence="1" type="ORF">UFOVP723_151</name>
</gene>
<protein>
    <submittedName>
        <fullName evidence="1">Uncharacterized protein</fullName>
    </submittedName>
</protein>
<evidence type="ECO:0000313" key="1">
    <source>
        <dbReference type="EMBL" id="CAB4160357.1"/>
    </source>
</evidence>
<reference evidence="1" key="1">
    <citation type="submission" date="2020-04" db="EMBL/GenBank/DDBJ databases">
        <authorList>
            <person name="Chiriac C."/>
            <person name="Salcher M."/>
            <person name="Ghai R."/>
            <person name="Kavagutti S V."/>
        </authorList>
    </citation>
    <scope>NUCLEOTIDE SEQUENCE</scope>
</reference>
<sequence>MKRIFSIVAIIISTSVFSQIYTVSASQVKMHITHGNVSYLDAIEFPDKIVDITYTNTLHVLNLSDSTCSYYYHGVYVNTVLIIKFENVNNVLHFVMEDHDVNGLPVRSNFIIDMNNNAVFYYWFNEIQRVTKVEIKTDFKVIVN</sequence>
<proteinExistence type="predicted"/>
<accession>A0A6J5NN81</accession>
<organism evidence="1">
    <name type="scientific">uncultured Caudovirales phage</name>
    <dbReference type="NCBI Taxonomy" id="2100421"/>
    <lineage>
        <taxon>Viruses</taxon>
        <taxon>Duplodnaviria</taxon>
        <taxon>Heunggongvirae</taxon>
        <taxon>Uroviricota</taxon>
        <taxon>Caudoviricetes</taxon>
        <taxon>Peduoviridae</taxon>
        <taxon>Maltschvirus</taxon>
        <taxon>Maltschvirus maltsch</taxon>
    </lineage>
</organism>